<dbReference type="PANTHER" id="PTHR23112:SF0">
    <property type="entry name" value="TRANSMEMBRANE PROTEIN 116"/>
    <property type="match status" value="1"/>
</dbReference>
<evidence type="ECO:0000256" key="3">
    <source>
        <dbReference type="ARBA" id="ARBA00022989"/>
    </source>
</evidence>
<dbReference type="OrthoDB" id="6115658at2759"/>
<evidence type="ECO:0000313" key="7">
    <source>
        <dbReference type="Proteomes" id="UP000683360"/>
    </source>
</evidence>
<organism evidence="6 7">
    <name type="scientific">Mytilus edulis</name>
    <name type="common">Blue mussel</name>
    <dbReference type="NCBI Taxonomy" id="6550"/>
    <lineage>
        <taxon>Eukaryota</taxon>
        <taxon>Metazoa</taxon>
        <taxon>Spiralia</taxon>
        <taxon>Lophotrochozoa</taxon>
        <taxon>Mollusca</taxon>
        <taxon>Bivalvia</taxon>
        <taxon>Autobranchia</taxon>
        <taxon>Pteriomorphia</taxon>
        <taxon>Mytilida</taxon>
        <taxon>Mytiloidea</taxon>
        <taxon>Mytilidae</taxon>
        <taxon>Mytilinae</taxon>
        <taxon>Mytilus</taxon>
    </lineage>
</organism>
<evidence type="ECO:0000256" key="1">
    <source>
        <dbReference type="ARBA" id="ARBA00004141"/>
    </source>
</evidence>
<name>A0A8S3Q0Q2_MYTED</name>
<feature type="transmembrane region" description="Helical" evidence="5">
    <location>
        <begin position="197"/>
        <end position="223"/>
    </location>
</feature>
<keyword evidence="2 5" id="KW-0812">Transmembrane</keyword>
<dbReference type="GO" id="GO:0004930">
    <property type="term" value="F:G protein-coupled receptor activity"/>
    <property type="evidence" value="ECO:0007669"/>
    <property type="project" value="TreeGrafter"/>
</dbReference>
<dbReference type="AlphaFoldDB" id="A0A8S3Q0Q2"/>
<feature type="transmembrane region" description="Helical" evidence="5">
    <location>
        <begin position="38"/>
        <end position="62"/>
    </location>
</feature>
<dbReference type="PANTHER" id="PTHR23112">
    <property type="entry name" value="G PROTEIN-COUPLED RECEPTOR 157-RELATED"/>
    <property type="match status" value="1"/>
</dbReference>
<comment type="caution">
    <text evidence="6">The sequence shown here is derived from an EMBL/GenBank/DDBJ whole genome shotgun (WGS) entry which is preliminary data.</text>
</comment>
<dbReference type="Proteomes" id="UP000683360">
    <property type="component" value="Unassembled WGS sequence"/>
</dbReference>
<evidence type="ECO:0000256" key="2">
    <source>
        <dbReference type="ARBA" id="ARBA00022692"/>
    </source>
</evidence>
<proteinExistence type="predicted"/>
<dbReference type="SUPFAM" id="SSF81321">
    <property type="entry name" value="Family A G protein-coupled receptor-like"/>
    <property type="match status" value="1"/>
</dbReference>
<feature type="transmembrane region" description="Helical" evidence="5">
    <location>
        <begin position="78"/>
        <end position="95"/>
    </location>
</feature>
<accession>A0A8S3Q0Q2</accession>
<feature type="transmembrane region" description="Helical" evidence="5">
    <location>
        <begin position="155"/>
        <end position="177"/>
    </location>
</feature>
<gene>
    <name evidence="6" type="ORF">MEDL_5227</name>
</gene>
<dbReference type="GO" id="GO:0007189">
    <property type="term" value="P:adenylate cyclase-activating G protein-coupled receptor signaling pathway"/>
    <property type="evidence" value="ECO:0007669"/>
    <property type="project" value="TreeGrafter"/>
</dbReference>
<sequence length="315" mass="35575">MTNISCSVVNCVISTSKELKDGYDLPVYGLDNGSFYNIHVPALVCIFLSLISAVSVIIYSFYNQHISTFFEWTRCERFAVYMAICDGLFNISHFADHLHIVLTKSLPTPKGLCAFYGFLLAEFITAQNLLVSNVAINVFVLTFFRKKINFGFRDYRLLGVIFLLPALGLTVVAALGQLGPNGSFCYFDGVTGQIANIIFTTILLCFILISNIILYVMSLVRIYKETQAIKKTLGKSYKSLEASHRAAKTMSLFVTAFLVQWWAMAISEKYTNRTVTISKNTEMWNEVFREHQNLSPHCNGNLEWDLSMEEKWGSA</sequence>
<comment type="subcellular location">
    <subcellularLocation>
        <location evidence="1">Membrane</location>
        <topology evidence="1">Multi-pass membrane protein</topology>
    </subcellularLocation>
</comment>
<evidence type="ECO:0000256" key="4">
    <source>
        <dbReference type="ARBA" id="ARBA00023136"/>
    </source>
</evidence>
<keyword evidence="7" id="KW-1185">Reference proteome</keyword>
<keyword evidence="3 5" id="KW-1133">Transmembrane helix</keyword>
<evidence type="ECO:0000313" key="6">
    <source>
        <dbReference type="EMBL" id="CAG2189903.1"/>
    </source>
</evidence>
<reference evidence="6" key="1">
    <citation type="submission" date="2021-03" db="EMBL/GenBank/DDBJ databases">
        <authorList>
            <person name="Bekaert M."/>
        </authorList>
    </citation>
    <scope>NUCLEOTIDE SEQUENCE</scope>
</reference>
<feature type="transmembrane region" description="Helical" evidence="5">
    <location>
        <begin position="115"/>
        <end position="143"/>
    </location>
</feature>
<dbReference type="EMBL" id="CAJPWZ010000307">
    <property type="protein sequence ID" value="CAG2189903.1"/>
    <property type="molecule type" value="Genomic_DNA"/>
</dbReference>
<dbReference type="GO" id="GO:0005886">
    <property type="term" value="C:plasma membrane"/>
    <property type="evidence" value="ECO:0007669"/>
    <property type="project" value="TreeGrafter"/>
</dbReference>
<keyword evidence="4 5" id="KW-0472">Membrane</keyword>
<evidence type="ECO:0000256" key="5">
    <source>
        <dbReference type="SAM" id="Phobius"/>
    </source>
</evidence>
<protein>
    <submittedName>
        <fullName evidence="6">Uncharacterized protein</fullName>
    </submittedName>
</protein>
<dbReference type="Gene3D" id="1.20.1070.10">
    <property type="entry name" value="Rhodopsin 7-helix transmembrane proteins"/>
    <property type="match status" value="1"/>
</dbReference>